<accession>A0A1Z3N8U9</accession>
<dbReference type="Gene3D" id="3.40.190.10">
    <property type="entry name" value="Periplasmic binding protein-like II"/>
    <property type="match status" value="2"/>
</dbReference>
<evidence type="ECO:0000259" key="3">
    <source>
        <dbReference type="SMART" id="SM00062"/>
    </source>
</evidence>
<dbReference type="AlphaFoldDB" id="A0A1Z3N8U9"/>
<dbReference type="PANTHER" id="PTHR35936">
    <property type="entry name" value="MEMBRANE-BOUND LYTIC MUREIN TRANSGLYCOSYLASE F"/>
    <property type="match status" value="1"/>
</dbReference>
<dbReference type="EMBL" id="CP020946">
    <property type="protein sequence ID" value="ASD63894.1"/>
    <property type="molecule type" value="Genomic_DNA"/>
</dbReference>
<dbReference type="Proteomes" id="UP000197003">
    <property type="component" value="Chromosome"/>
</dbReference>
<gene>
    <name evidence="4" type="ORF">B9G79_10110</name>
</gene>
<feature type="signal peptide" evidence="2">
    <location>
        <begin position="1"/>
        <end position="18"/>
    </location>
</feature>
<dbReference type="SMART" id="SM00062">
    <property type="entry name" value="PBPb"/>
    <property type="match status" value="1"/>
</dbReference>
<sequence>MNALMALAFILIPTCSLAKPPEPKAVRYGINSNYAMPLINVERVQNTPKLEGGVLRDLGLAIFKELHLSPTWILLPKSRVASNLTSCNVHLVCHLNEVWQPAIREAVDWSHDLYRSSNLIVYIGGKPIAKAKDLYGKRVGGVLNFIYQSMDDYFKKGLILREDGPNNESNIQKLLNGRIDYLIMSNLEFDYYKNIYPSLESADLGMDEVITKCALSRKAPITLEELNRAIDTIKKNGTLEKILKSYN</sequence>
<name>A0A1Z3N8U9_BDEBC</name>
<feature type="chain" id="PRO_5012509397" description="Solute-binding protein family 3/N-terminal domain-containing protein" evidence="2">
    <location>
        <begin position="19"/>
        <end position="247"/>
    </location>
</feature>
<proteinExistence type="predicted"/>
<dbReference type="OrthoDB" id="5293812at2"/>
<dbReference type="PANTHER" id="PTHR35936:SF6">
    <property type="entry name" value="AMINO ACID ABC TRANSPORTER SUBSTRATE-BINDING PAAT FAMILY PROTEIN"/>
    <property type="match status" value="1"/>
</dbReference>
<keyword evidence="1 2" id="KW-0732">Signal</keyword>
<feature type="domain" description="Solute-binding protein family 3/N-terminal" evidence="3">
    <location>
        <begin position="49"/>
        <end position="246"/>
    </location>
</feature>
<dbReference type="RefSeq" id="WP_088565400.1">
    <property type="nucleotide sequence ID" value="NZ_CP020946.1"/>
</dbReference>
<evidence type="ECO:0000256" key="1">
    <source>
        <dbReference type="ARBA" id="ARBA00022729"/>
    </source>
</evidence>
<organism evidence="4 5">
    <name type="scientific">Bdellovibrio bacteriovorus</name>
    <dbReference type="NCBI Taxonomy" id="959"/>
    <lineage>
        <taxon>Bacteria</taxon>
        <taxon>Pseudomonadati</taxon>
        <taxon>Bdellovibrionota</taxon>
        <taxon>Bdellovibrionia</taxon>
        <taxon>Bdellovibrionales</taxon>
        <taxon>Pseudobdellovibrionaceae</taxon>
        <taxon>Bdellovibrio</taxon>
    </lineage>
</organism>
<evidence type="ECO:0000256" key="2">
    <source>
        <dbReference type="SAM" id="SignalP"/>
    </source>
</evidence>
<reference evidence="4 5" key="1">
    <citation type="submission" date="2017-04" db="EMBL/GenBank/DDBJ databases">
        <title>Whole genome sequence of Bdellovibrio bacteriovorus strain SSB218315.</title>
        <authorList>
            <person name="Oyedara O."/>
            <person name="Rodriguez-Perez M.A."/>
        </authorList>
    </citation>
    <scope>NUCLEOTIDE SEQUENCE [LARGE SCALE GENOMIC DNA]</scope>
    <source>
        <strain evidence="4 5">SSB218315</strain>
    </source>
</reference>
<dbReference type="InterPro" id="IPR001638">
    <property type="entry name" value="Solute-binding_3/MltF_N"/>
</dbReference>
<dbReference type="SUPFAM" id="SSF53850">
    <property type="entry name" value="Periplasmic binding protein-like II"/>
    <property type="match status" value="1"/>
</dbReference>
<evidence type="ECO:0000313" key="4">
    <source>
        <dbReference type="EMBL" id="ASD63894.1"/>
    </source>
</evidence>
<protein>
    <recommendedName>
        <fullName evidence="3">Solute-binding protein family 3/N-terminal domain-containing protein</fullName>
    </recommendedName>
</protein>
<evidence type="ECO:0000313" key="5">
    <source>
        <dbReference type="Proteomes" id="UP000197003"/>
    </source>
</evidence>